<feature type="compositionally biased region" description="Low complexity" evidence="6">
    <location>
        <begin position="151"/>
        <end position="162"/>
    </location>
</feature>
<dbReference type="GO" id="GO:0031122">
    <property type="term" value="P:cytoplasmic microtubule organization"/>
    <property type="evidence" value="ECO:0007669"/>
    <property type="project" value="TreeGrafter"/>
</dbReference>
<keyword evidence="10" id="KW-1185">Reference proteome</keyword>
<evidence type="ECO:0000313" key="10">
    <source>
        <dbReference type="Proteomes" id="UP000827092"/>
    </source>
</evidence>
<keyword evidence="3 5" id="KW-0493">Microtubule</keyword>
<dbReference type="GO" id="GO:0000922">
    <property type="term" value="C:spindle pole"/>
    <property type="evidence" value="ECO:0007669"/>
    <property type="project" value="InterPro"/>
</dbReference>
<dbReference type="GO" id="GO:0051011">
    <property type="term" value="F:microtubule minus-end binding"/>
    <property type="evidence" value="ECO:0007669"/>
    <property type="project" value="TreeGrafter"/>
</dbReference>
<feature type="domain" description="Gamma tubulin complex component C-terminal" evidence="7">
    <location>
        <begin position="688"/>
        <end position="978"/>
    </location>
</feature>
<comment type="caution">
    <text evidence="9">The sequence shown here is derived from an EMBL/GenBank/DDBJ whole genome shotgun (WGS) entry which is preliminary data.</text>
</comment>
<accession>A0AAV6TZE1</accession>
<dbReference type="GO" id="GO:0000278">
    <property type="term" value="P:mitotic cell cycle"/>
    <property type="evidence" value="ECO:0007669"/>
    <property type="project" value="TreeGrafter"/>
</dbReference>
<comment type="similarity">
    <text evidence="1 5">Belongs to the TUBGCP family.</text>
</comment>
<evidence type="ECO:0000313" key="9">
    <source>
        <dbReference type="EMBL" id="KAG8176649.1"/>
    </source>
</evidence>
<name>A0AAV6TZE1_9ARAC</name>
<proteinExistence type="inferred from homology"/>
<dbReference type="PANTHER" id="PTHR19302">
    <property type="entry name" value="GAMMA TUBULIN COMPLEX PROTEIN"/>
    <property type="match status" value="1"/>
</dbReference>
<reference evidence="9 10" key="1">
    <citation type="journal article" date="2022" name="Nat. Ecol. Evol.">
        <title>A masculinizing supergene underlies an exaggerated male reproductive morph in a spider.</title>
        <authorList>
            <person name="Hendrickx F."/>
            <person name="De Corte Z."/>
            <person name="Sonet G."/>
            <person name="Van Belleghem S.M."/>
            <person name="Kostlbacher S."/>
            <person name="Vangestel C."/>
        </authorList>
    </citation>
    <scope>NUCLEOTIDE SEQUENCE [LARGE SCALE GENOMIC DNA]</scope>
    <source>
        <strain evidence="9">W744_W776</strain>
    </source>
</reference>
<dbReference type="InterPro" id="IPR042241">
    <property type="entry name" value="GCP_C_sf"/>
</dbReference>
<keyword evidence="2 5" id="KW-0963">Cytoplasm</keyword>
<dbReference type="GO" id="GO:0051225">
    <property type="term" value="P:spindle assembly"/>
    <property type="evidence" value="ECO:0007669"/>
    <property type="project" value="TreeGrafter"/>
</dbReference>
<dbReference type="InterPro" id="IPR041470">
    <property type="entry name" value="GCP_N"/>
</dbReference>
<evidence type="ECO:0000256" key="4">
    <source>
        <dbReference type="ARBA" id="ARBA00023212"/>
    </source>
</evidence>
<dbReference type="GO" id="GO:0007020">
    <property type="term" value="P:microtubule nucleation"/>
    <property type="evidence" value="ECO:0007669"/>
    <property type="project" value="InterPro"/>
</dbReference>
<dbReference type="InterPro" id="IPR007259">
    <property type="entry name" value="GCP"/>
</dbReference>
<dbReference type="CDD" id="cd22572">
    <property type="entry name" value="GCP5_NTD"/>
    <property type="match status" value="1"/>
</dbReference>
<dbReference type="InterPro" id="IPR059169">
    <property type="entry name" value="GCP5_N_ext"/>
</dbReference>
<dbReference type="Gene3D" id="1.20.120.1900">
    <property type="entry name" value="Gamma-tubulin complex, C-terminal domain"/>
    <property type="match status" value="1"/>
</dbReference>
<dbReference type="GO" id="GO:0005874">
    <property type="term" value="C:microtubule"/>
    <property type="evidence" value="ECO:0007669"/>
    <property type="project" value="UniProtKB-KW"/>
</dbReference>
<gene>
    <name evidence="9" type="ORF">JTE90_009844</name>
</gene>
<dbReference type="InterPro" id="IPR040457">
    <property type="entry name" value="GCP_C"/>
</dbReference>
<dbReference type="GO" id="GO:0000930">
    <property type="term" value="C:gamma-tubulin complex"/>
    <property type="evidence" value="ECO:0007669"/>
    <property type="project" value="TreeGrafter"/>
</dbReference>
<protein>
    <recommendedName>
        <fullName evidence="5">Gamma-tubulin complex component</fullName>
    </recommendedName>
</protein>
<evidence type="ECO:0000259" key="7">
    <source>
        <dbReference type="Pfam" id="PF04130"/>
    </source>
</evidence>
<keyword evidence="4 5" id="KW-0206">Cytoskeleton</keyword>
<dbReference type="GO" id="GO:0043015">
    <property type="term" value="F:gamma-tubulin binding"/>
    <property type="evidence" value="ECO:0007669"/>
    <property type="project" value="InterPro"/>
</dbReference>
<evidence type="ECO:0000256" key="1">
    <source>
        <dbReference type="ARBA" id="ARBA00010337"/>
    </source>
</evidence>
<dbReference type="AlphaFoldDB" id="A0AAV6TZE1"/>
<dbReference type="EMBL" id="JAFNEN010000860">
    <property type="protein sequence ID" value="KAG8176649.1"/>
    <property type="molecule type" value="Genomic_DNA"/>
</dbReference>
<evidence type="ECO:0000259" key="8">
    <source>
        <dbReference type="Pfam" id="PF17681"/>
    </source>
</evidence>
<dbReference type="GO" id="GO:0051321">
    <property type="term" value="P:meiotic cell cycle"/>
    <property type="evidence" value="ECO:0007669"/>
    <property type="project" value="TreeGrafter"/>
</dbReference>
<sequence>MASQKKKYTEQCKDLIKSVTQFEEIDENFNLCLEFAVSNLLYHALPDVNSHALRKTISRLHEKFLIQSELEKANRFKKITDALLNHYSQSGGLLKEEQFSILSLILNLAGSGKFPKKKKPTHSGQDETSQFDWASYLRQDDINYDSMSDGSSELSLPETLTSSEEEDSLQDLPNLPLHPPPRDDSGLGISPDSCSGTSQNFHIPLLHQEEFSVVRKQQRNDSTFYPYWQDKHQRMFGTCPYDLKTMNFTKVYNDHLANQNVFNLISKKVVLHERNLIKEMLWMLSGIKDLFIAHWDGHKFQANSHIHLCNLTSNTLATVLGEFCEHATKLAVLQDFVFGVLYDTSEHCLTYQAYAQALRDQIEKINHSIYRLDEKLRKGDECFTLLKIAEDLKPAFHQISTLYCIHTEVCAEVSGVQDHPFDKACKVLHALWKMLNYRSLQDQESVSLQVVLRIFLKTCKPYFSFLEELIIIGSFRDPFGEFLVRKEDVSATHEDFWDSGMSLRAPFEIDDSFFLKPFLPDILCAGKSLQILNSINMGERKGPFRLHVEKGEMYLKFLKVLQSLISKKNKIIKRQTKIPDTAHDNFSSLSALKDPLLEQSLFSLDTETSKFFRPEVNPVYRPVILKVPESLFTEEYEDTERIIEELEPSTLKPITASVVKALNTCMEFGYYPVCRRLMKSLRDDHNIMRHLNVVRKYFLMESGDWMFSFYSEIFEKIARKEQWMDASLLYCALQNAIADDKEHSEKLCIFVDPENSEVNQNLPLTTLSSLQLSYEVEWPVSIMLGPKVQNEYCQIFTFLLQIKCAKYLLDSLYKTSLCKYEQPPTSNLMRALLKSKFPREQKIHGMHIIRMRLLFFVNGLHNYIMTRILHSFGLQFTESLEHARTVDEMVSSHQSYLRSLHERCLLDKRISYLREQIAQVLHLCSHFHSLWTKGTDAVSLEELQNIECQFSKFSNFLSCCFTTPLRRGTYLHLESLVTTMLSDSHSFHIFGNTN</sequence>
<dbReference type="Proteomes" id="UP000827092">
    <property type="component" value="Unassembled WGS sequence"/>
</dbReference>
<dbReference type="Pfam" id="PF04130">
    <property type="entry name" value="GCP_C_terminal"/>
    <property type="match status" value="1"/>
</dbReference>
<comment type="subcellular location">
    <subcellularLocation>
        <location evidence="5">Cytoplasm</location>
        <location evidence="5">Cytoskeleton</location>
        <location evidence="5">Microtubule organizing center</location>
    </subcellularLocation>
</comment>
<organism evidence="9 10">
    <name type="scientific">Oedothorax gibbosus</name>
    <dbReference type="NCBI Taxonomy" id="931172"/>
    <lineage>
        <taxon>Eukaryota</taxon>
        <taxon>Metazoa</taxon>
        <taxon>Ecdysozoa</taxon>
        <taxon>Arthropoda</taxon>
        <taxon>Chelicerata</taxon>
        <taxon>Arachnida</taxon>
        <taxon>Araneae</taxon>
        <taxon>Araneomorphae</taxon>
        <taxon>Entelegynae</taxon>
        <taxon>Araneoidea</taxon>
        <taxon>Linyphiidae</taxon>
        <taxon>Erigoninae</taxon>
        <taxon>Oedothorax</taxon>
    </lineage>
</organism>
<evidence type="ECO:0000256" key="3">
    <source>
        <dbReference type="ARBA" id="ARBA00022701"/>
    </source>
</evidence>
<feature type="domain" description="Gamma tubulin complex component protein N-terminal" evidence="8">
    <location>
        <begin position="277"/>
        <end position="570"/>
    </location>
</feature>
<dbReference type="Pfam" id="PF17681">
    <property type="entry name" value="GCP_N_terminal"/>
    <property type="match status" value="1"/>
</dbReference>
<evidence type="ECO:0000256" key="2">
    <source>
        <dbReference type="ARBA" id="ARBA00022490"/>
    </source>
</evidence>
<dbReference type="PANTHER" id="PTHR19302:SF33">
    <property type="entry name" value="GAMMA-TUBULIN COMPLEX COMPONENT 5"/>
    <property type="match status" value="1"/>
</dbReference>
<evidence type="ECO:0000256" key="6">
    <source>
        <dbReference type="SAM" id="MobiDB-lite"/>
    </source>
</evidence>
<feature type="region of interest" description="Disordered" evidence="6">
    <location>
        <begin position="147"/>
        <end position="193"/>
    </location>
</feature>
<evidence type="ECO:0000256" key="5">
    <source>
        <dbReference type="RuleBase" id="RU363050"/>
    </source>
</evidence>